<dbReference type="InterPro" id="IPR019734">
    <property type="entry name" value="TPR_rpt"/>
</dbReference>
<keyword evidence="10 12" id="KW-0472">Membrane</keyword>
<keyword evidence="9" id="KW-0482">Metalloprotease</keyword>
<dbReference type="AlphaFoldDB" id="F8ABE5"/>
<keyword evidence="4 12" id="KW-0812">Transmembrane</keyword>
<evidence type="ECO:0000313" key="15">
    <source>
        <dbReference type="Proteomes" id="UP000006793"/>
    </source>
</evidence>
<dbReference type="CDD" id="cd07345">
    <property type="entry name" value="M48A_Ste24p-like"/>
    <property type="match status" value="1"/>
</dbReference>
<dbReference type="PANTHER" id="PTHR43221">
    <property type="entry name" value="PROTEASE HTPX"/>
    <property type="match status" value="1"/>
</dbReference>
<dbReference type="Proteomes" id="UP000006793">
    <property type="component" value="Chromosome"/>
</dbReference>
<dbReference type="HOGENOM" id="CLU_030786_0_0_0"/>
<evidence type="ECO:0000256" key="5">
    <source>
        <dbReference type="ARBA" id="ARBA00022723"/>
    </source>
</evidence>
<evidence type="ECO:0000256" key="8">
    <source>
        <dbReference type="ARBA" id="ARBA00022989"/>
    </source>
</evidence>
<dbReference type="GO" id="GO:0004222">
    <property type="term" value="F:metalloendopeptidase activity"/>
    <property type="evidence" value="ECO:0007669"/>
    <property type="project" value="InterPro"/>
</dbReference>
<evidence type="ECO:0000256" key="12">
    <source>
        <dbReference type="SAM" id="Phobius"/>
    </source>
</evidence>
<keyword evidence="6" id="KW-0378">Hydrolase</keyword>
<dbReference type="PROSITE" id="PS50005">
    <property type="entry name" value="TPR"/>
    <property type="match status" value="1"/>
</dbReference>
<dbReference type="STRING" id="667014.Thein_0574"/>
<protein>
    <submittedName>
        <fullName evidence="14">Tetratricopeptide TPR_1 repeat-containing protein</fullName>
    </submittedName>
</protein>
<dbReference type="eggNOG" id="COG0501">
    <property type="taxonomic scope" value="Bacteria"/>
</dbReference>
<dbReference type="OrthoDB" id="255388at2"/>
<evidence type="ECO:0000313" key="14">
    <source>
        <dbReference type="EMBL" id="AEH44455.1"/>
    </source>
</evidence>
<feature type="transmembrane region" description="Helical" evidence="12">
    <location>
        <begin position="98"/>
        <end position="116"/>
    </location>
</feature>
<dbReference type="GO" id="GO:0006508">
    <property type="term" value="P:proteolysis"/>
    <property type="evidence" value="ECO:0007669"/>
    <property type="project" value="UniProtKB-KW"/>
</dbReference>
<feature type="transmembrane region" description="Helical" evidence="12">
    <location>
        <begin position="323"/>
        <end position="345"/>
    </location>
</feature>
<dbReference type="RefSeq" id="WP_013907200.1">
    <property type="nucleotide sequence ID" value="NC_015681.1"/>
</dbReference>
<feature type="transmembrane region" description="Helical" evidence="12">
    <location>
        <begin position="417"/>
        <end position="436"/>
    </location>
</feature>
<evidence type="ECO:0000256" key="9">
    <source>
        <dbReference type="ARBA" id="ARBA00023049"/>
    </source>
</evidence>
<feature type="repeat" description="TPR" evidence="11">
    <location>
        <begin position="464"/>
        <end position="497"/>
    </location>
</feature>
<proteinExistence type="predicted"/>
<feature type="transmembrane region" description="Helical" evidence="12">
    <location>
        <begin position="276"/>
        <end position="303"/>
    </location>
</feature>
<dbReference type="InParanoid" id="F8ABE5"/>
<dbReference type="SMART" id="SM00028">
    <property type="entry name" value="TPR"/>
    <property type="match status" value="1"/>
</dbReference>
<feature type="transmembrane region" description="Helical" evidence="12">
    <location>
        <begin position="67"/>
        <end position="86"/>
    </location>
</feature>
<accession>F8ABE5</accession>
<feature type="transmembrane region" description="Helical" evidence="12">
    <location>
        <begin position="169"/>
        <end position="188"/>
    </location>
</feature>
<dbReference type="eggNOG" id="COG0790">
    <property type="taxonomic scope" value="Bacteria"/>
</dbReference>
<reference evidence="15" key="1">
    <citation type="submission" date="2011-04" db="EMBL/GenBank/DDBJ databases">
        <title>The complete genome of Thermodesulfatator indicus DSM 15286.</title>
        <authorList>
            <person name="Lucas S."/>
            <person name="Copeland A."/>
            <person name="Lapidus A."/>
            <person name="Bruce D."/>
            <person name="Goodwin L."/>
            <person name="Pitluck S."/>
            <person name="Peters L."/>
            <person name="Kyrpides N."/>
            <person name="Mavromatis K."/>
            <person name="Pagani I."/>
            <person name="Ivanova N."/>
            <person name="Saunders L."/>
            <person name="Detter J.C."/>
            <person name="Tapia R."/>
            <person name="Han C."/>
            <person name="Land M."/>
            <person name="Hauser L."/>
            <person name="Markowitz V."/>
            <person name="Cheng J.-F."/>
            <person name="Hugenholtz P."/>
            <person name="Woyke T."/>
            <person name="Wu D."/>
            <person name="Spring S."/>
            <person name="Schroeder M."/>
            <person name="Brambilla E."/>
            <person name="Klenk H.-P."/>
            <person name="Eisen J.A."/>
        </authorList>
    </citation>
    <scope>NUCLEOTIDE SEQUENCE [LARGE SCALE GENOMIC DNA]</scope>
    <source>
        <strain evidence="15">DSM 15286 / JCM 11887 / CIR29812</strain>
    </source>
</reference>
<evidence type="ECO:0000256" key="6">
    <source>
        <dbReference type="ARBA" id="ARBA00022801"/>
    </source>
</evidence>
<feature type="transmembrane region" description="Helical" evidence="12">
    <location>
        <begin position="30"/>
        <end position="47"/>
    </location>
</feature>
<dbReference type="InterPro" id="IPR050083">
    <property type="entry name" value="HtpX_protease"/>
</dbReference>
<dbReference type="GO" id="GO:0046872">
    <property type="term" value="F:metal ion binding"/>
    <property type="evidence" value="ECO:0007669"/>
    <property type="project" value="UniProtKB-KW"/>
</dbReference>
<sequence length="592" mass="68045">MLYTDAIYLILAILLFSSWPAEATLPLPEIFLAWFIKEISLLLLAVYKFKRARTARDFISAQTFLKFLAFGCFALDVIILEIPAFIPQEKSFLKDLVGVILFLHYLILVWAVAAFYEKRSPLANISVPAYVLSHLKLLFPFLLPWFLVNALFSLLEGRLPFNQGIYGELFYFVCFLGAIILLMPPLAVKTWECKPFPVSNIRRIIEDYISRERARLGGIYLWETFRGKLLTAGVIGVVPRFRYLLISRGLLATLEEAEVLSVVAHEIGHIKRHHMFWLLTFFVLFSLIIYFAFIPLYLVFLAYFPRPDLLVLWGGENLLLPEALLTIGLAVSVVLYFRFLLGFFLRNFERQADLYCLESLGTAQGLVRAFKKIAAISGHTEDVPSWHHFSIRQRIEFLEAAESDPTLISRHHRKVKLCLVSYLFLAVLLIGLFNRLPAEHLEKRARLNLYYGELLEEARVFGNPEVLALLGHVAYELGREKEALNWYEKALTLKEDPEILNNMAWILATTKDKALKDPKKALSLAQKATAQKLTAIHLDTLAEAWFANGNPQRACLYATLAARRAELAPDFYENLRYYRQQKEKFCHAERTP</sequence>
<keyword evidence="2" id="KW-1003">Cell membrane</keyword>
<organism evidence="14 15">
    <name type="scientific">Thermodesulfatator indicus (strain DSM 15286 / JCM 11887 / CIR29812)</name>
    <dbReference type="NCBI Taxonomy" id="667014"/>
    <lineage>
        <taxon>Bacteria</taxon>
        <taxon>Pseudomonadati</taxon>
        <taxon>Thermodesulfobacteriota</taxon>
        <taxon>Thermodesulfobacteria</taxon>
        <taxon>Thermodesulfobacteriales</taxon>
        <taxon>Thermodesulfatatoraceae</taxon>
        <taxon>Thermodesulfatator</taxon>
    </lineage>
</organism>
<evidence type="ECO:0000256" key="2">
    <source>
        <dbReference type="ARBA" id="ARBA00022475"/>
    </source>
</evidence>
<keyword evidence="3" id="KW-0645">Protease</keyword>
<keyword evidence="8 12" id="KW-1133">Transmembrane helix</keyword>
<dbReference type="InterPro" id="IPR001915">
    <property type="entry name" value="Peptidase_M48"/>
</dbReference>
<evidence type="ECO:0000256" key="10">
    <source>
        <dbReference type="ARBA" id="ARBA00023136"/>
    </source>
</evidence>
<keyword evidence="15" id="KW-1185">Reference proteome</keyword>
<evidence type="ECO:0000256" key="4">
    <source>
        <dbReference type="ARBA" id="ARBA00022692"/>
    </source>
</evidence>
<name>F8ABE5_THEID</name>
<keyword evidence="7" id="KW-0862">Zinc</keyword>
<evidence type="ECO:0000256" key="1">
    <source>
        <dbReference type="ARBA" id="ARBA00001947"/>
    </source>
</evidence>
<dbReference type="PANTHER" id="PTHR43221:SF2">
    <property type="entry name" value="PROTEASE HTPX HOMOLOG"/>
    <property type="match status" value="1"/>
</dbReference>
<keyword evidence="11" id="KW-0802">TPR repeat</keyword>
<gene>
    <name evidence="14" type="ordered locus">Thein_0574</name>
</gene>
<comment type="cofactor">
    <cofactor evidence="1">
        <name>Zn(2+)</name>
        <dbReference type="ChEBI" id="CHEBI:29105"/>
    </cofactor>
</comment>
<feature type="domain" description="Peptidase M48" evidence="13">
    <location>
        <begin position="234"/>
        <end position="399"/>
    </location>
</feature>
<evidence type="ECO:0000256" key="7">
    <source>
        <dbReference type="ARBA" id="ARBA00022833"/>
    </source>
</evidence>
<evidence type="ECO:0000256" key="11">
    <source>
        <dbReference type="PROSITE-ProRule" id="PRU00339"/>
    </source>
</evidence>
<reference evidence="14 15" key="2">
    <citation type="journal article" date="2012" name="Stand. Genomic Sci.">
        <title>Complete genome sequence of the thermophilic sulfate-reducing ocean bacterium Thermodesulfatator indicus type strain (CIR29812(T)).</title>
        <authorList>
            <person name="Anderson I."/>
            <person name="Saunders E."/>
            <person name="Lapidus A."/>
            <person name="Nolan M."/>
            <person name="Lucas S."/>
            <person name="Tice H."/>
            <person name="Del Rio T.G."/>
            <person name="Cheng J.F."/>
            <person name="Han C."/>
            <person name="Tapia R."/>
            <person name="Goodwin L.A."/>
            <person name="Pitluck S."/>
            <person name="Liolios K."/>
            <person name="Mavromatis K."/>
            <person name="Pagani I."/>
            <person name="Ivanova N."/>
            <person name="Mikhailova N."/>
            <person name="Pati A."/>
            <person name="Chen A."/>
            <person name="Palaniappan K."/>
            <person name="Land M."/>
            <person name="Hauser L."/>
            <person name="Jeffries C.D."/>
            <person name="Chang Y.J."/>
            <person name="Brambilla E.M."/>
            <person name="Rohde M."/>
            <person name="Spring S."/>
            <person name="Goker M."/>
            <person name="Detter J.C."/>
            <person name="Woyke T."/>
            <person name="Bristow J."/>
            <person name="Eisen J.A."/>
            <person name="Markowitz V."/>
            <person name="Hugenholtz P."/>
            <person name="Kyrpides N.C."/>
            <person name="Klenk H.P."/>
        </authorList>
    </citation>
    <scope>NUCLEOTIDE SEQUENCE [LARGE SCALE GENOMIC DNA]</scope>
    <source>
        <strain evidence="15">DSM 15286 / JCM 11887 / CIR29812</strain>
    </source>
</reference>
<dbReference type="PaxDb" id="667014-Thein_0574"/>
<dbReference type="Pfam" id="PF01435">
    <property type="entry name" value="Peptidase_M48"/>
    <property type="match status" value="1"/>
</dbReference>
<evidence type="ECO:0000256" key="3">
    <source>
        <dbReference type="ARBA" id="ARBA00022670"/>
    </source>
</evidence>
<evidence type="ECO:0000259" key="13">
    <source>
        <dbReference type="Pfam" id="PF01435"/>
    </source>
</evidence>
<dbReference type="KEGG" id="tid:Thein_0574"/>
<keyword evidence="5" id="KW-0479">Metal-binding</keyword>
<dbReference type="EMBL" id="CP002683">
    <property type="protein sequence ID" value="AEH44455.1"/>
    <property type="molecule type" value="Genomic_DNA"/>
</dbReference>
<dbReference type="SUPFAM" id="SSF48452">
    <property type="entry name" value="TPR-like"/>
    <property type="match status" value="1"/>
</dbReference>
<dbReference type="Gene3D" id="1.25.40.10">
    <property type="entry name" value="Tetratricopeptide repeat domain"/>
    <property type="match status" value="1"/>
</dbReference>
<dbReference type="InterPro" id="IPR011990">
    <property type="entry name" value="TPR-like_helical_dom_sf"/>
</dbReference>
<feature type="transmembrane region" description="Helical" evidence="12">
    <location>
        <begin position="137"/>
        <end position="157"/>
    </location>
</feature>
<dbReference type="Gene3D" id="3.30.2010.10">
    <property type="entry name" value="Metalloproteases ('zincins'), catalytic domain"/>
    <property type="match status" value="1"/>
</dbReference>